<dbReference type="GO" id="GO:0015031">
    <property type="term" value="P:protein transport"/>
    <property type="evidence" value="ECO:0007669"/>
    <property type="project" value="UniProtKB-KW"/>
</dbReference>
<evidence type="ECO:0000256" key="1">
    <source>
        <dbReference type="ARBA" id="ARBA00003041"/>
    </source>
</evidence>
<dbReference type="InterPro" id="IPR018035">
    <property type="entry name" value="Flagellar_FliH/T3SS_HrpE"/>
</dbReference>
<keyword evidence="9" id="KW-0282">Flagellum</keyword>
<dbReference type="PATRIC" id="fig|449.7.peg.246"/>
<dbReference type="RefSeq" id="WP_045106473.1">
    <property type="nucleotide sequence ID" value="NZ_LN681225.1"/>
</dbReference>
<protein>
    <recommendedName>
        <fullName evidence="3">Flagellar assembly protein FliH</fullName>
    </recommendedName>
</protein>
<dbReference type="GO" id="GO:0044781">
    <property type="term" value="P:bacterial-type flagellum organization"/>
    <property type="evidence" value="ECO:0007669"/>
    <property type="project" value="UniProtKB-KW"/>
</dbReference>
<proteinExistence type="inferred from homology"/>
<comment type="function">
    <text evidence="1">Needed for flagellar regrowth and assembly.</text>
</comment>
<feature type="domain" description="Flagellar assembly protein FliH/Type III secretion system HrpE" evidence="8">
    <location>
        <begin position="69"/>
        <end position="195"/>
    </location>
</feature>
<accession>A0A0A8UUQ6</accession>
<keyword evidence="10" id="KW-1185">Reference proteome</keyword>
<evidence type="ECO:0000313" key="10">
    <source>
        <dbReference type="Proteomes" id="UP000032803"/>
    </source>
</evidence>
<name>A0A0A8UUQ6_LEGHA</name>
<dbReference type="Proteomes" id="UP000032803">
    <property type="component" value="Chromosome I"/>
</dbReference>
<dbReference type="OrthoDB" id="5651317at2"/>
<comment type="similarity">
    <text evidence="2">Belongs to the FliH family.</text>
</comment>
<dbReference type="Pfam" id="PF02108">
    <property type="entry name" value="FliH"/>
    <property type="match status" value="1"/>
</dbReference>
<reference evidence="10" key="1">
    <citation type="submission" date="2014-09" db="EMBL/GenBank/DDBJ databases">
        <authorList>
            <person name="Gomez-Valero L."/>
        </authorList>
    </citation>
    <scope>NUCLEOTIDE SEQUENCE [LARGE SCALE GENOMIC DNA]</scope>
    <source>
        <strain evidence="10">ATCC35250</strain>
    </source>
</reference>
<keyword evidence="6" id="KW-0653">Protein transport</keyword>
<keyword evidence="5" id="KW-1005">Bacterial flagellum biogenesis</keyword>
<keyword evidence="4" id="KW-0813">Transport</keyword>
<keyword evidence="9" id="KW-0969">Cilium</keyword>
<dbReference type="AlphaFoldDB" id="A0A0A8UUQ6"/>
<evidence type="ECO:0000256" key="7">
    <source>
        <dbReference type="ARBA" id="ARBA00023225"/>
    </source>
</evidence>
<evidence type="ECO:0000256" key="2">
    <source>
        <dbReference type="ARBA" id="ARBA00006602"/>
    </source>
</evidence>
<dbReference type="STRING" id="449.LHA_2215"/>
<dbReference type="EMBL" id="LN681225">
    <property type="protein sequence ID" value="CEK11236.1"/>
    <property type="molecule type" value="Genomic_DNA"/>
</dbReference>
<evidence type="ECO:0000313" key="9">
    <source>
        <dbReference type="EMBL" id="CEK11236.1"/>
    </source>
</evidence>
<organism evidence="9 10">
    <name type="scientific">Legionella hackeliae</name>
    <dbReference type="NCBI Taxonomy" id="449"/>
    <lineage>
        <taxon>Bacteria</taxon>
        <taxon>Pseudomonadati</taxon>
        <taxon>Pseudomonadota</taxon>
        <taxon>Gammaproteobacteria</taxon>
        <taxon>Legionellales</taxon>
        <taxon>Legionellaceae</taxon>
        <taxon>Legionella</taxon>
    </lineage>
</organism>
<dbReference type="PANTHER" id="PTHR34982">
    <property type="entry name" value="YOP PROTEINS TRANSLOCATION PROTEIN L"/>
    <property type="match status" value="1"/>
</dbReference>
<evidence type="ECO:0000259" key="8">
    <source>
        <dbReference type="Pfam" id="PF02108"/>
    </source>
</evidence>
<dbReference type="KEGG" id="lha:LHA_2215"/>
<dbReference type="GO" id="GO:0005829">
    <property type="term" value="C:cytosol"/>
    <property type="evidence" value="ECO:0007669"/>
    <property type="project" value="TreeGrafter"/>
</dbReference>
<dbReference type="PANTHER" id="PTHR34982:SF1">
    <property type="entry name" value="FLAGELLAR ASSEMBLY PROTEIN FLIH"/>
    <property type="match status" value="1"/>
</dbReference>
<evidence type="ECO:0000256" key="3">
    <source>
        <dbReference type="ARBA" id="ARBA00016507"/>
    </source>
</evidence>
<evidence type="ECO:0000256" key="4">
    <source>
        <dbReference type="ARBA" id="ARBA00022448"/>
    </source>
</evidence>
<keyword evidence="9" id="KW-0966">Cell projection</keyword>
<keyword evidence="7" id="KW-1006">Bacterial flagellum protein export</keyword>
<dbReference type="InterPro" id="IPR051472">
    <property type="entry name" value="T3SS_Stator/FliH"/>
</dbReference>
<gene>
    <name evidence="9" type="ORF">LHA_2215</name>
</gene>
<dbReference type="HOGENOM" id="CLU_1298492_0_0_6"/>
<evidence type="ECO:0000256" key="6">
    <source>
        <dbReference type="ARBA" id="ARBA00022927"/>
    </source>
</evidence>
<sequence length="218" mass="25760">MDKEFQPLYQERDKESFDIWELQVPEPEPIVEVDPQKEFEDECERLREEARQQGYQEGMQQAALELETKRQELLTWFNLLKKPVILLDKKLSYELVQTITWICETCIGIELSIHPEKILILLEEIKKELPALQGDKQLLMNPMDVQYLRSELNEQEAAELKDILVADEKLERGDFYLKSDYSELDGRLKTRLQEIFKKQLMEASPTDNQGEDSHNDML</sequence>
<evidence type="ECO:0000256" key="5">
    <source>
        <dbReference type="ARBA" id="ARBA00022795"/>
    </source>
</evidence>